<dbReference type="RefSeq" id="WP_265684722.1">
    <property type="nucleotide sequence ID" value="NZ_CP120865.1"/>
</dbReference>
<evidence type="ECO:0000256" key="1">
    <source>
        <dbReference type="SAM" id="MobiDB-lite"/>
    </source>
</evidence>
<protein>
    <submittedName>
        <fullName evidence="2">Uncharacterized protein</fullName>
    </submittedName>
</protein>
<keyword evidence="3" id="KW-1185">Reference proteome</keyword>
<evidence type="ECO:0000313" key="2">
    <source>
        <dbReference type="EMBL" id="WFE92652.1"/>
    </source>
</evidence>
<accession>A0ABY8FAX4</accession>
<organism evidence="2 3">
    <name type="scientific">Roseibium porphyridii</name>
    <dbReference type="NCBI Taxonomy" id="2866279"/>
    <lineage>
        <taxon>Bacteria</taxon>
        <taxon>Pseudomonadati</taxon>
        <taxon>Pseudomonadota</taxon>
        <taxon>Alphaproteobacteria</taxon>
        <taxon>Hyphomicrobiales</taxon>
        <taxon>Stappiaceae</taxon>
        <taxon>Roseibium</taxon>
    </lineage>
</organism>
<gene>
    <name evidence="2" type="ORF">K1718_27385</name>
</gene>
<reference evidence="2 3" key="1">
    <citation type="submission" date="2023-03" db="EMBL/GenBank/DDBJ databases">
        <title>Roseibium porphyridii sp. nov. and Roseibium rhodosorbium sp. nov. isolated from marine algae, Porphyridium cruentum and Rhodosorus marinus, respectively.</title>
        <authorList>
            <person name="Lee M.W."/>
            <person name="Choi B.J."/>
            <person name="Lee J.K."/>
            <person name="Choi D.G."/>
            <person name="Baek J.H."/>
            <person name="Bayburt H."/>
            <person name="Kim J.M."/>
            <person name="Han D.M."/>
            <person name="Kim K.H."/>
            <person name="Jeon C.O."/>
        </authorList>
    </citation>
    <scope>NUCLEOTIDE SEQUENCE [LARGE SCALE GENOMIC DNA]</scope>
    <source>
        <strain evidence="2 3">KMA01</strain>
        <plasmid evidence="2 3">unnamed2</plasmid>
    </source>
</reference>
<dbReference type="EMBL" id="CP120865">
    <property type="protein sequence ID" value="WFE92652.1"/>
    <property type="molecule type" value="Genomic_DNA"/>
</dbReference>
<sequence length="141" mass="15672">MNAKPSWVDQFGRANQAATPKPDPTPEASPSYQPWKTIAPGKSPDFQLTPSPASDAAIHWEPYTQNLPVDLDPKNKQLCVTASGTGNLIFIEANSVDTLMELSQLIRFRRVSEITEYDANTHGILNQHARFIKSIKVEKPE</sequence>
<geneLocation type="plasmid" evidence="2 3">
    <name>unnamed2</name>
</geneLocation>
<name>A0ABY8FAX4_9HYPH</name>
<dbReference type="Proteomes" id="UP001209803">
    <property type="component" value="Plasmid unnamed2"/>
</dbReference>
<evidence type="ECO:0000313" key="3">
    <source>
        <dbReference type="Proteomes" id="UP001209803"/>
    </source>
</evidence>
<keyword evidence="2" id="KW-0614">Plasmid</keyword>
<feature type="region of interest" description="Disordered" evidence="1">
    <location>
        <begin position="1"/>
        <end position="53"/>
    </location>
</feature>
<proteinExistence type="predicted"/>